<proteinExistence type="predicted"/>
<dbReference type="CDD" id="cd02440">
    <property type="entry name" value="AdoMet_MTases"/>
    <property type="match status" value="1"/>
</dbReference>
<dbReference type="GO" id="GO:0008757">
    <property type="term" value="F:S-adenosylmethionine-dependent methyltransferase activity"/>
    <property type="evidence" value="ECO:0007669"/>
    <property type="project" value="InterPro"/>
</dbReference>
<sequence length="214" mass="23244">MTVQYDLEGQKRAYAKWAPIYDSVYVKLLADAQRKAAQAAARCGPDILEVGVGTGLVLPYYPAGCRVSGIDLSFEMLRKAVEKTKRRGLTQVRLLAAMDACALGFADESFDAVTVPFVITLVPDPEGALDEMRRVLKPGGEIIIASKLGANEGPAMHVEQALAPLVKKVGWSIAFKAGRLSAWAARHPDMEMIEISPVFPAGFFKLARLRKAAR</sequence>
<keyword evidence="3" id="KW-1185">Reference proteome</keyword>
<keyword evidence="2" id="KW-0808">Transferase</keyword>
<dbReference type="GO" id="GO:0032259">
    <property type="term" value="P:methylation"/>
    <property type="evidence" value="ECO:0007669"/>
    <property type="project" value="UniProtKB-KW"/>
</dbReference>
<dbReference type="InterPro" id="IPR029063">
    <property type="entry name" value="SAM-dependent_MTases_sf"/>
</dbReference>
<dbReference type="InterPro" id="IPR013216">
    <property type="entry name" value="Methyltransf_11"/>
</dbReference>
<protein>
    <submittedName>
        <fullName evidence="2">Phosphatidylethanolamine/phosphatidyl-N-methylethanolamine N-methyltransferase</fullName>
    </submittedName>
</protein>
<dbReference type="Proteomes" id="UP000294664">
    <property type="component" value="Unassembled WGS sequence"/>
</dbReference>
<evidence type="ECO:0000313" key="2">
    <source>
        <dbReference type="EMBL" id="TCT05218.1"/>
    </source>
</evidence>
<dbReference type="SUPFAM" id="SSF53335">
    <property type="entry name" value="S-adenosyl-L-methionine-dependent methyltransferases"/>
    <property type="match status" value="1"/>
</dbReference>
<dbReference type="InterPro" id="IPR050508">
    <property type="entry name" value="Methyltransf_Superfamily"/>
</dbReference>
<dbReference type="AlphaFoldDB" id="A0A4V2UXX7"/>
<accession>A0A4V2UXX7</accession>
<evidence type="ECO:0000313" key="3">
    <source>
        <dbReference type="Proteomes" id="UP000294664"/>
    </source>
</evidence>
<name>A0A4V2UXX7_9HYPH</name>
<dbReference type="PANTHER" id="PTHR42912">
    <property type="entry name" value="METHYLTRANSFERASE"/>
    <property type="match status" value="1"/>
</dbReference>
<organism evidence="2 3">
    <name type="scientific">Aquabacter spiritensis</name>
    <dbReference type="NCBI Taxonomy" id="933073"/>
    <lineage>
        <taxon>Bacteria</taxon>
        <taxon>Pseudomonadati</taxon>
        <taxon>Pseudomonadota</taxon>
        <taxon>Alphaproteobacteria</taxon>
        <taxon>Hyphomicrobiales</taxon>
        <taxon>Xanthobacteraceae</taxon>
        <taxon>Aquabacter</taxon>
    </lineage>
</organism>
<dbReference type="Pfam" id="PF08241">
    <property type="entry name" value="Methyltransf_11"/>
    <property type="match status" value="1"/>
</dbReference>
<reference evidence="2 3" key="1">
    <citation type="submission" date="2019-03" db="EMBL/GenBank/DDBJ databases">
        <title>Genomic Encyclopedia of Type Strains, Phase IV (KMG-IV): sequencing the most valuable type-strain genomes for metagenomic binning, comparative biology and taxonomic classification.</title>
        <authorList>
            <person name="Goeker M."/>
        </authorList>
    </citation>
    <scope>NUCLEOTIDE SEQUENCE [LARGE SCALE GENOMIC DNA]</scope>
    <source>
        <strain evidence="2 3">DSM 9035</strain>
    </source>
</reference>
<keyword evidence="2" id="KW-0489">Methyltransferase</keyword>
<dbReference type="PANTHER" id="PTHR42912:SF80">
    <property type="entry name" value="METHYLTRANSFERASE DOMAIN-CONTAINING PROTEIN"/>
    <property type="match status" value="1"/>
</dbReference>
<comment type="caution">
    <text evidence="2">The sequence shown here is derived from an EMBL/GenBank/DDBJ whole genome shotgun (WGS) entry which is preliminary data.</text>
</comment>
<dbReference type="Gene3D" id="3.40.50.150">
    <property type="entry name" value="Vaccinia Virus protein VP39"/>
    <property type="match status" value="1"/>
</dbReference>
<evidence type="ECO:0000259" key="1">
    <source>
        <dbReference type="Pfam" id="PF08241"/>
    </source>
</evidence>
<feature type="domain" description="Methyltransferase type 11" evidence="1">
    <location>
        <begin position="48"/>
        <end position="144"/>
    </location>
</feature>
<dbReference type="RefSeq" id="WP_132031285.1">
    <property type="nucleotide sequence ID" value="NZ_SMAI01000005.1"/>
</dbReference>
<dbReference type="EMBL" id="SMAI01000005">
    <property type="protein sequence ID" value="TCT05218.1"/>
    <property type="molecule type" value="Genomic_DNA"/>
</dbReference>
<gene>
    <name evidence="2" type="ORF">EDC64_105249</name>
</gene>
<dbReference type="OrthoDB" id="9777830at2"/>